<keyword evidence="7 8" id="KW-0539">Nucleus</keyword>
<feature type="region of interest" description="Disordered" evidence="9">
    <location>
        <begin position="174"/>
        <end position="193"/>
    </location>
</feature>
<sequence length="193" mass="22106">MSFSSASSKKKATDTVNKLFESMLPGTRVLPGSNQISTTESFHREATKQKLLPEEIRKINKTQKSKQNKQVNKKVLKDKKFTKLMKYKLIKSHKDKDDLTEEEQKFLRKLIKKNSSAIRRAGDVDDMMIKEEIDELRSEILLLENEKYDRSNAKQKENRLQAFKEKIASGTVSYPGLTPGLAPVGLDDESDEE</sequence>
<evidence type="ECO:0000256" key="7">
    <source>
        <dbReference type="ARBA" id="ARBA00023242"/>
    </source>
</evidence>
<evidence type="ECO:0000313" key="10">
    <source>
        <dbReference type="EMBL" id="WPK27562.1"/>
    </source>
</evidence>
<organism evidence="10 11">
    <name type="scientific">Australozyma saopauloensis</name>
    <dbReference type="NCBI Taxonomy" id="291208"/>
    <lineage>
        <taxon>Eukaryota</taxon>
        <taxon>Fungi</taxon>
        <taxon>Dikarya</taxon>
        <taxon>Ascomycota</taxon>
        <taxon>Saccharomycotina</taxon>
        <taxon>Pichiomycetes</taxon>
        <taxon>Metschnikowiaceae</taxon>
        <taxon>Australozyma</taxon>
    </lineage>
</organism>
<dbReference type="EMBL" id="CP138900">
    <property type="protein sequence ID" value="WPK27562.1"/>
    <property type="molecule type" value="Genomic_DNA"/>
</dbReference>
<comment type="subcellular location">
    <subcellularLocation>
        <location evidence="2 8">Nucleus</location>
        <location evidence="2 8">Nucleolus</location>
    </subcellularLocation>
</comment>
<reference evidence="10 11" key="1">
    <citation type="submission" date="2023-10" db="EMBL/GenBank/DDBJ databases">
        <title>Draft Genome Sequence of Candida saopaulonensis from a very Premature Infant with Sepsis.</title>
        <authorList>
            <person name="Ning Y."/>
            <person name="Dai R."/>
            <person name="Xiao M."/>
            <person name="Xu Y."/>
            <person name="Yan Q."/>
            <person name="Zhang L."/>
        </authorList>
    </citation>
    <scope>NUCLEOTIDE SEQUENCE [LARGE SCALE GENOMIC DNA]</scope>
    <source>
        <strain evidence="10 11">19XY460</strain>
    </source>
</reference>
<keyword evidence="11" id="KW-1185">Reference proteome</keyword>
<keyword evidence="5 8" id="KW-0805">Transcription regulation</keyword>
<evidence type="ECO:0000256" key="3">
    <source>
        <dbReference type="ARBA" id="ARBA00007142"/>
    </source>
</evidence>
<dbReference type="Proteomes" id="UP001338582">
    <property type="component" value="Chromosome 7"/>
</dbReference>
<evidence type="ECO:0000313" key="11">
    <source>
        <dbReference type="Proteomes" id="UP001338582"/>
    </source>
</evidence>
<dbReference type="GO" id="GO:0005730">
    <property type="term" value="C:nucleolus"/>
    <property type="evidence" value="ECO:0007669"/>
    <property type="project" value="UniProtKB-SubCell"/>
</dbReference>
<dbReference type="Pfam" id="PF17075">
    <property type="entry name" value="RRT14"/>
    <property type="match status" value="1"/>
</dbReference>
<evidence type="ECO:0000256" key="9">
    <source>
        <dbReference type="SAM" id="MobiDB-lite"/>
    </source>
</evidence>
<accession>A0AAX4HH01</accession>
<comment type="function">
    <text evidence="1 8">Involved in ribosome biogenesis, probably through modulation of rDNA transcription.</text>
</comment>
<evidence type="ECO:0000256" key="2">
    <source>
        <dbReference type="ARBA" id="ARBA00004604"/>
    </source>
</evidence>
<evidence type="ECO:0000256" key="1">
    <source>
        <dbReference type="ARBA" id="ARBA00002711"/>
    </source>
</evidence>
<proteinExistence type="inferred from homology"/>
<keyword evidence="6 8" id="KW-0804">Transcription</keyword>
<dbReference type="AlphaFoldDB" id="A0AAX4HH01"/>
<protein>
    <recommendedName>
        <fullName evidence="4 8">Regulator of rDNA transcription 14</fullName>
    </recommendedName>
</protein>
<evidence type="ECO:0000256" key="4">
    <source>
        <dbReference type="ARBA" id="ARBA00014115"/>
    </source>
</evidence>
<evidence type="ECO:0000256" key="8">
    <source>
        <dbReference type="RuleBase" id="RU362137"/>
    </source>
</evidence>
<comment type="similarity">
    <text evidence="3 8">Belongs to the RRT14 family.</text>
</comment>
<evidence type="ECO:0000256" key="6">
    <source>
        <dbReference type="ARBA" id="ARBA00023163"/>
    </source>
</evidence>
<name>A0AAX4HH01_9ASCO</name>
<evidence type="ECO:0000256" key="5">
    <source>
        <dbReference type="ARBA" id="ARBA00023015"/>
    </source>
</evidence>
<gene>
    <name evidence="8" type="primary">RRT14</name>
    <name evidence="10" type="ORF">PUMCH_004955</name>
</gene>
<dbReference type="InterPro" id="IPR031404">
    <property type="entry name" value="Rrt14"/>
</dbReference>